<accession>A0A6A6HJ48</accession>
<evidence type="ECO:0000256" key="1">
    <source>
        <dbReference type="SAM" id="MobiDB-lite"/>
    </source>
</evidence>
<protein>
    <submittedName>
        <fullName evidence="2">Uncharacterized protein</fullName>
    </submittedName>
</protein>
<dbReference type="AlphaFoldDB" id="A0A6A6HJ48"/>
<name>A0A6A6HJ48_VIRVR</name>
<dbReference type="Proteomes" id="UP000800092">
    <property type="component" value="Unassembled WGS sequence"/>
</dbReference>
<sequence length="447" mass="50751">MTSRIPDELPLCQGRKQYGQRNRRRVVWNQVWDGVARVLVHVILIVEWVQEQLEHLFWSHSDEHTVLEPRDMENGNGNRHMKTFPEPVTDLNVPAVIHSLRKEGDQEHCYNDRLRTSPLTMPLAQDEISAIAEAPREEAQSQALHFLTRPIRHLSQALLGKTLGSEDTTSSSSFWQCIGVGRSQDSRMSQRNAPSWVFGRSTHQEDREETQRGSVSTYVISDSTSEAGSTEQKNADTARNWNAIELPFSNQRLSFWVAEEGVIRSRVIEQTGLMPESYHNLRNKKSDDSFEVTTRYIAAYDEFKHSLTSSDILHGPSQVVAPFVTDTILPSTVFSDKSTFKYSQVKSPAESKVPNREACELLMDPGKSALPPRPRSMSLGCELGRISLASLSTVYQYDPEKREFLVRSPEENNERPITIVRNYVEANNRQVAEAQQKLVANGGKFVR</sequence>
<evidence type="ECO:0000313" key="2">
    <source>
        <dbReference type="EMBL" id="KAF2238165.1"/>
    </source>
</evidence>
<feature type="region of interest" description="Disordered" evidence="1">
    <location>
        <begin position="198"/>
        <end position="236"/>
    </location>
</feature>
<dbReference type="OrthoDB" id="10640475at2759"/>
<feature type="compositionally biased region" description="Basic and acidic residues" evidence="1">
    <location>
        <begin position="202"/>
        <end position="211"/>
    </location>
</feature>
<reference evidence="2" key="1">
    <citation type="journal article" date="2020" name="Stud. Mycol.">
        <title>101 Dothideomycetes genomes: a test case for predicting lifestyles and emergence of pathogens.</title>
        <authorList>
            <person name="Haridas S."/>
            <person name="Albert R."/>
            <person name="Binder M."/>
            <person name="Bloem J."/>
            <person name="Labutti K."/>
            <person name="Salamov A."/>
            <person name="Andreopoulos B."/>
            <person name="Baker S."/>
            <person name="Barry K."/>
            <person name="Bills G."/>
            <person name="Bluhm B."/>
            <person name="Cannon C."/>
            <person name="Castanera R."/>
            <person name="Culley D."/>
            <person name="Daum C."/>
            <person name="Ezra D."/>
            <person name="Gonzalez J."/>
            <person name="Henrissat B."/>
            <person name="Kuo A."/>
            <person name="Liang C."/>
            <person name="Lipzen A."/>
            <person name="Lutzoni F."/>
            <person name="Magnuson J."/>
            <person name="Mondo S."/>
            <person name="Nolan M."/>
            <person name="Ohm R."/>
            <person name="Pangilinan J."/>
            <person name="Park H.-J."/>
            <person name="Ramirez L."/>
            <person name="Alfaro M."/>
            <person name="Sun H."/>
            <person name="Tritt A."/>
            <person name="Yoshinaga Y."/>
            <person name="Zwiers L.-H."/>
            <person name="Turgeon B."/>
            <person name="Goodwin S."/>
            <person name="Spatafora J."/>
            <person name="Crous P."/>
            <person name="Grigoriev I."/>
        </authorList>
    </citation>
    <scope>NUCLEOTIDE SEQUENCE</scope>
    <source>
        <strain evidence="2">Tuck. ex Michener</strain>
    </source>
</reference>
<feature type="compositionally biased region" description="Polar residues" evidence="1">
    <location>
        <begin position="212"/>
        <end position="236"/>
    </location>
</feature>
<dbReference type="EMBL" id="ML991777">
    <property type="protein sequence ID" value="KAF2238165.1"/>
    <property type="molecule type" value="Genomic_DNA"/>
</dbReference>
<keyword evidence="3" id="KW-1185">Reference proteome</keyword>
<proteinExistence type="predicted"/>
<organism evidence="2 3">
    <name type="scientific">Viridothelium virens</name>
    <name type="common">Speckled blister lichen</name>
    <name type="synonym">Trypethelium virens</name>
    <dbReference type="NCBI Taxonomy" id="1048519"/>
    <lineage>
        <taxon>Eukaryota</taxon>
        <taxon>Fungi</taxon>
        <taxon>Dikarya</taxon>
        <taxon>Ascomycota</taxon>
        <taxon>Pezizomycotina</taxon>
        <taxon>Dothideomycetes</taxon>
        <taxon>Dothideomycetes incertae sedis</taxon>
        <taxon>Trypetheliales</taxon>
        <taxon>Trypetheliaceae</taxon>
        <taxon>Viridothelium</taxon>
    </lineage>
</organism>
<gene>
    <name evidence="2" type="ORF">EV356DRAFT_573742</name>
</gene>
<evidence type="ECO:0000313" key="3">
    <source>
        <dbReference type="Proteomes" id="UP000800092"/>
    </source>
</evidence>